<organism evidence="2">
    <name type="scientific">Triticum aestivum</name>
    <name type="common">Wheat</name>
    <dbReference type="NCBI Taxonomy" id="4565"/>
    <lineage>
        <taxon>Eukaryota</taxon>
        <taxon>Viridiplantae</taxon>
        <taxon>Streptophyta</taxon>
        <taxon>Embryophyta</taxon>
        <taxon>Tracheophyta</taxon>
        <taxon>Spermatophyta</taxon>
        <taxon>Magnoliopsida</taxon>
        <taxon>Liliopsida</taxon>
        <taxon>Poales</taxon>
        <taxon>Poaceae</taxon>
        <taxon>BOP clade</taxon>
        <taxon>Pooideae</taxon>
        <taxon>Triticodae</taxon>
        <taxon>Triticeae</taxon>
        <taxon>Triticinae</taxon>
        <taxon>Triticum</taxon>
    </lineage>
</organism>
<keyword evidence="3" id="KW-1185">Reference proteome</keyword>
<dbReference type="EnsemblPlants" id="TraesCS2B02G021600.1">
    <property type="protein sequence ID" value="TraesCS2B02G021600.1.cds1"/>
    <property type="gene ID" value="TraesCS2B02G021600"/>
</dbReference>
<proteinExistence type="predicted"/>
<feature type="region of interest" description="Disordered" evidence="1">
    <location>
        <begin position="1"/>
        <end position="27"/>
    </location>
</feature>
<dbReference type="AlphaFoldDB" id="A0A3B6BX28"/>
<reference evidence="2" key="2">
    <citation type="submission" date="2018-10" db="UniProtKB">
        <authorList>
            <consortium name="EnsemblPlants"/>
        </authorList>
    </citation>
    <scope>IDENTIFICATION</scope>
</reference>
<name>A0A3B6BX28_WHEAT</name>
<dbReference type="Gramene" id="TraesCS2B03G0005300.1">
    <property type="protein sequence ID" value="TraesCS2B03G0005300.1.CDS1"/>
    <property type="gene ID" value="TraesCS2B03G0005300"/>
</dbReference>
<sequence length="97" mass="10809">MDPSIPYSRGYASELDDEGPGEEVDEEGFTVKEAEAFKKAFRRDHRTPLFKDASLVGEVVVDGGKGIFLGVWPISHRTWSTARTGFFPGLSFKPSWN</sequence>
<evidence type="ECO:0000313" key="3">
    <source>
        <dbReference type="Proteomes" id="UP000019116"/>
    </source>
</evidence>
<protein>
    <submittedName>
        <fullName evidence="2">Uncharacterized protein</fullName>
    </submittedName>
</protein>
<dbReference type="Proteomes" id="UP000019116">
    <property type="component" value="Chromosome 2B"/>
</dbReference>
<dbReference type="Gramene" id="TraesJAG2B03G00819750.1">
    <property type="protein sequence ID" value="TraesJAG2B03G00819750.1.CDS1"/>
    <property type="gene ID" value="TraesJAG2B03G00819750"/>
</dbReference>
<evidence type="ECO:0000313" key="2">
    <source>
        <dbReference type="EnsemblPlants" id="TraesCS2B02G021600.1.cds1"/>
    </source>
</evidence>
<accession>A0A3B6BX28</accession>
<dbReference type="Gramene" id="TraesCS2B02G021600.1">
    <property type="protein sequence ID" value="TraesCS2B02G021600.1.cds1"/>
    <property type="gene ID" value="TraesCS2B02G021600"/>
</dbReference>
<reference evidence="2" key="1">
    <citation type="submission" date="2018-08" db="EMBL/GenBank/DDBJ databases">
        <authorList>
            <person name="Rossello M."/>
        </authorList>
    </citation>
    <scope>NUCLEOTIDE SEQUENCE [LARGE SCALE GENOMIC DNA]</scope>
    <source>
        <strain evidence="2">cv. Chinese Spring</strain>
    </source>
</reference>
<dbReference type="Gramene" id="TraesWEE_scaffold_001630_01G000300.1">
    <property type="protein sequence ID" value="TraesWEE_scaffold_001630_01G000300.1"/>
    <property type="gene ID" value="TraesWEE_scaffold_001630_01G000300"/>
</dbReference>
<feature type="compositionally biased region" description="Acidic residues" evidence="1">
    <location>
        <begin position="14"/>
        <end position="27"/>
    </location>
</feature>
<evidence type="ECO:0000256" key="1">
    <source>
        <dbReference type="SAM" id="MobiDB-lite"/>
    </source>
</evidence>